<reference evidence="2" key="1">
    <citation type="submission" date="2021-02" db="EMBL/GenBank/DDBJ databases">
        <authorList>
            <person name="Dougan E. K."/>
            <person name="Rhodes N."/>
            <person name="Thang M."/>
            <person name="Chan C."/>
        </authorList>
    </citation>
    <scope>NUCLEOTIDE SEQUENCE</scope>
</reference>
<dbReference type="Proteomes" id="UP000626109">
    <property type="component" value="Unassembled WGS sequence"/>
</dbReference>
<organism evidence="2 3">
    <name type="scientific">Polarella glacialis</name>
    <name type="common">Dinoflagellate</name>
    <dbReference type="NCBI Taxonomy" id="89957"/>
    <lineage>
        <taxon>Eukaryota</taxon>
        <taxon>Sar</taxon>
        <taxon>Alveolata</taxon>
        <taxon>Dinophyceae</taxon>
        <taxon>Suessiales</taxon>
        <taxon>Suessiaceae</taxon>
        <taxon>Polarella</taxon>
    </lineage>
</organism>
<protein>
    <submittedName>
        <fullName evidence="2">Uncharacterized protein</fullName>
    </submittedName>
</protein>
<sequence length="477" mass="51642">MQRPPFVQLGAYRTTAGATDVFASVSVLSDIVATLPAGTDLQVLEALHTEENRLRARLKGGGWISLEDTSDGFRWAKLAHIGVYRTLASPVQVFADSEAVVQSALAGEDQSSAVPVLRSLQSGSYIDIVEVCVVQPHSEGGTALRLARLQGGVEEDEEWILLEEVGSGQLFAQPIEGGAFRTTSVSTDVFFGCERLLSDRASWSLPQGTVVQVEEVVYLKDDHRLRGRLQSGVWITLENTSDGQRWADPWQRGVYLTLAHELPVTVDADPESGVSDRLAAGLYVQVLETRYLEEHRCVRARLSGGGWASIEHLQSGSCLAVPISYGAYRIVSSATDVFANLLPTARSVLLTLPRGSLLQVLETLLLTTEQRIRGRLASFGWVSLEDTSCGYHWAEPVPPGAYRVLTSGTGEHSTRGDHNEGPSENRPILPKEVVQVSETVSSSDAHCVWGALKVVVGAGSKASQKSKGTIKKFGLIR</sequence>
<feature type="compositionally biased region" description="Basic and acidic residues" evidence="1">
    <location>
        <begin position="412"/>
        <end position="423"/>
    </location>
</feature>
<dbReference type="AlphaFoldDB" id="A0A813KAS3"/>
<proteinExistence type="predicted"/>
<evidence type="ECO:0000313" key="2">
    <source>
        <dbReference type="EMBL" id="CAE8695380.1"/>
    </source>
</evidence>
<evidence type="ECO:0000256" key="1">
    <source>
        <dbReference type="SAM" id="MobiDB-lite"/>
    </source>
</evidence>
<comment type="caution">
    <text evidence="2">The sequence shown here is derived from an EMBL/GenBank/DDBJ whole genome shotgun (WGS) entry which is preliminary data.</text>
</comment>
<feature type="region of interest" description="Disordered" evidence="1">
    <location>
        <begin position="406"/>
        <end position="428"/>
    </location>
</feature>
<name>A0A813KAS3_POLGL</name>
<dbReference type="EMBL" id="CAJNNW010028251">
    <property type="protein sequence ID" value="CAE8695380.1"/>
    <property type="molecule type" value="Genomic_DNA"/>
</dbReference>
<evidence type="ECO:0000313" key="3">
    <source>
        <dbReference type="Proteomes" id="UP000626109"/>
    </source>
</evidence>
<accession>A0A813KAS3</accession>
<gene>
    <name evidence="2" type="ORF">PGLA2088_LOCUS29304</name>
</gene>